<dbReference type="InterPro" id="IPR032710">
    <property type="entry name" value="NTF2-like_dom_sf"/>
</dbReference>
<name>A0ABW2VRZ1_9ACTN</name>
<reference evidence="3" key="1">
    <citation type="journal article" date="2019" name="Int. J. Syst. Evol. Microbiol.">
        <title>The Global Catalogue of Microorganisms (GCM) 10K type strain sequencing project: providing services to taxonomists for standard genome sequencing and annotation.</title>
        <authorList>
            <consortium name="The Broad Institute Genomics Platform"/>
            <consortium name="The Broad Institute Genome Sequencing Center for Infectious Disease"/>
            <person name="Wu L."/>
            <person name="Ma J."/>
        </authorList>
    </citation>
    <scope>NUCLEOTIDE SEQUENCE [LARGE SCALE GENOMIC DNA]</scope>
    <source>
        <strain evidence="3">CGMCC 4.7198</strain>
    </source>
</reference>
<organism evidence="2 3">
    <name type="scientific">Streptomyces lutosisoli</name>
    <dbReference type="NCBI Taxonomy" id="2665721"/>
    <lineage>
        <taxon>Bacteria</taxon>
        <taxon>Bacillati</taxon>
        <taxon>Actinomycetota</taxon>
        <taxon>Actinomycetes</taxon>
        <taxon>Kitasatosporales</taxon>
        <taxon>Streptomycetaceae</taxon>
        <taxon>Streptomyces</taxon>
    </lineage>
</organism>
<gene>
    <name evidence="2" type="ORF">ACFQZP_37620</name>
</gene>
<feature type="domain" description="DUF4440" evidence="1">
    <location>
        <begin position="12"/>
        <end position="115"/>
    </location>
</feature>
<evidence type="ECO:0000313" key="2">
    <source>
        <dbReference type="EMBL" id="MFD0287301.1"/>
    </source>
</evidence>
<dbReference type="Gene3D" id="3.10.450.50">
    <property type="match status" value="1"/>
</dbReference>
<evidence type="ECO:0000313" key="3">
    <source>
        <dbReference type="Proteomes" id="UP001596957"/>
    </source>
</evidence>
<dbReference type="InterPro" id="IPR027843">
    <property type="entry name" value="DUF4440"/>
</dbReference>
<keyword evidence="3" id="KW-1185">Reference proteome</keyword>
<proteinExistence type="predicted"/>
<sequence length="124" mass="13907">MADEQDVDEVVRAFHAHGRALIEGDTDALEDLLDEGFTLAHMSGYVQPKQEWLAQMRAGQFDYHSVDEKSVDVEVRGDAARLAGRTITDATVYGMRAPWHLQLAFDYARVDGQWLALRAVGTSW</sequence>
<comment type="caution">
    <text evidence="2">The sequence shown here is derived from an EMBL/GenBank/DDBJ whole genome shotgun (WGS) entry which is preliminary data.</text>
</comment>
<protein>
    <submittedName>
        <fullName evidence="2">Nuclear transport factor 2 family protein</fullName>
    </submittedName>
</protein>
<dbReference type="SUPFAM" id="SSF54427">
    <property type="entry name" value="NTF2-like"/>
    <property type="match status" value="1"/>
</dbReference>
<dbReference type="RefSeq" id="WP_381262739.1">
    <property type="nucleotide sequence ID" value="NZ_JBHTBI010000067.1"/>
</dbReference>
<dbReference type="EMBL" id="JBHTEC010000001">
    <property type="protein sequence ID" value="MFD0287301.1"/>
    <property type="molecule type" value="Genomic_DNA"/>
</dbReference>
<dbReference type="Pfam" id="PF14534">
    <property type="entry name" value="DUF4440"/>
    <property type="match status" value="1"/>
</dbReference>
<dbReference type="Proteomes" id="UP001596957">
    <property type="component" value="Unassembled WGS sequence"/>
</dbReference>
<evidence type="ECO:0000259" key="1">
    <source>
        <dbReference type="Pfam" id="PF14534"/>
    </source>
</evidence>
<accession>A0ABW2VRZ1</accession>